<feature type="compositionally biased region" description="Low complexity" evidence="1">
    <location>
        <begin position="177"/>
        <end position="186"/>
    </location>
</feature>
<dbReference type="Pfam" id="PF23076">
    <property type="entry name" value="PH_FT_C"/>
    <property type="match status" value="1"/>
</dbReference>
<reference evidence="4" key="1">
    <citation type="submission" date="2022-11" db="EMBL/GenBank/DDBJ databases">
        <authorList>
            <person name="Petersen C."/>
        </authorList>
    </citation>
    <scope>NUCLEOTIDE SEQUENCE</scope>
    <source>
        <strain evidence="4">IBT 22155</strain>
    </source>
</reference>
<dbReference type="AlphaFoldDB" id="A0A9W9H0X0"/>
<organism evidence="4 5">
    <name type="scientific">Penicillium bovifimosum</name>
    <dbReference type="NCBI Taxonomy" id="126998"/>
    <lineage>
        <taxon>Eukaryota</taxon>
        <taxon>Fungi</taxon>
        <taxon>Dikarya</taxon>
        <taxon>Ascomycota</taxon>
        <taxon>Pezizomycotina</taxon>
        <taxon>Eurotiomycetes</taxon>
        <taxon>Eurotiomycetidae</taxon>
        <taxon>Eurotiales</taxon>
        <taxon>Aspergillaceae</taxon>
        <taxon>Penicillium</taxon>
    </lineage>
</organism>
<evidence type="ECO:0000256" key="1">
    <source>
        <dbReference type="SAM" id="MobiDB-lite"/>
    </source>
</evidence>
<gene>
    <name evidence="4" type="ORF">N7515_004857</name>
</gene>
<evidence type="ECO:0000259" key="2">
    <source>
        <dbReference type="Pfam" id="PF23074"/>
    </source>
</evidence>
<dbReference type="Proteomes" id="UP001149079">
    <property type="component" value="Unassembled WGS sequence"/>
</dbReference>
<dbReference type="OrthoDB" id="5345571at2759"/>
<proteinExistence type="predicted"/>
<dbReference type="GeneID" id="81404771"/>
<keyword evidence="5" id="KW-1185">Reference proteome</keyword>
<dbReference type="InterPro" id="IPR057082">
    <property type="entry name" value="PH_C"/>
</dbReference>
<comment type="caution">
    <text evidence="4">The sequence shown here is derived from an EMBL/GenBank/DDBJ whole genome shotgun (WGS) entry which is preliminary data.</text>
</comment>
<sequence>MALRTSAKNAEDVAAAFTQFRDPIPEHAAEVTALIADLFAISSSLSALEALNSNFRYRRDVALIQPDLNLLLASLKYTLEDIVDYFQVLDPGKSLPGDYMRTWLDLNRFFWDESRYSLATRFAKYKAMLRELNGLATNNYHDPRAFASLQENMKTLLSIQDNRLASRLGRMNLGRTPSNSSSSAGPPSSPISDRRPGRRRSYERTRPGKRPPTGPMSSSSATTFSDTPPSVPEPPSSPRTSATAGSARSGVSDVIRDHWCKEVFRTNTTSTPLRSVDAMNDVSEMTVSFWLHPMNHRARILCKVPDRSRVIHAEDPRRRRYPSDYYCLPLNMLELMRDPSGSCLRLCRRRDGGRELVLWTLLRFSTLENLVFFHGTFLALRSQDAGVEFTKILDYHLDQEKELFGGKITDDGYKHALRVYRDRVTGAVRLQASVLDGEMKRTPVWIAFITHNLHKPNWFKHPDRRTFVLRDTWPVVFMDADAYALPQTQGCPTLTFTESEDAKAFLMLLDKLAEPDSRR</sequence>
<evidence type="ECO:0000313" key="5">
    <source>
        <dbReference type="Proteomes" id="UP001149079"/>
    </source>
</evidence>
<evidence type="ECO:0000259" key="3">
    <source>
        <dbReference type="Pfam" id="PF23076"/>
    </source>
</evidence>
<dbReference type="InterPro" id="IPR057081">
    <property type="entry name" value="PH_N"/>
</dbReference>
<reference evidence="4" key="2">
    <citation type="journal article" date="2023" name="IMA Fungus">
        <title>Comparative genomic study of the Penicillium genus elucidates a diverse pangenome and 15 lateral gene transfer events.</title>
        <authorList>
            <person name="Petersen C."/>
            <person name="Sorensen T."/>
            <person name="Nielsen M.R."/>
            <person name="Sondergaard T.E."/>
            <person name="Sorensen J.L."/>
            <person name="Fitzpatrick D.A."/>
            <person name="Frisvad J.C."/>
            <person name="Nielsen K.L."/>
        </authorList>
    </citation>
    <scope>NUCLEOTIDE SEQUENCE</scope>
    <source>
        <strain evidence="4">IBT 22155</strain>
    </source>
</reference>
<protein>
    <submittedName>
        <fullName evidence="4">Uncharacterized protein</fullName>
    </submittedName>
</protein>
<dbReference type="Pfam" id="PF23074">
    <property type="entry name" value="PH_FT_N"/>
    <property type="match status" value="1"/>
</dbReference>
<feature type="region of interest" description="Disordered" evidence="1">
    <location>
        <begin position="171"/>
        <end position="249"/>
    </location>
</feature>
<accession>A0A9W9H0X0</accession>
<dbReference type="EMBL" id="JAPQKL010000004">
    <property type="protein sequence ID" value="KAJ5135579.1"/>
    <property type="molecule type" value="Genomic_DNA"/>
</dbReference>
<feature type="domain" description="PH" evidence="3">
    <location>
        <begin position="401"/>
        <end position="512"/>
    </location>
</feature>
<feature type="domain" description="PH" evidence="2">
    <location>
        <begin position="283"/>
        <end position="400"/>
    </location>
</feature>
<name>A0A9W9H0X0_9EURO</name>
<evidence type="ECO:0000313" key="4">
    <source>
        <dbReference type="EMBL" id="KAJ5135579.1"/>
    </source>
</evidence>
<dbReference type="RefSeq" id="XP_056522551.1">
    <property type="nucleotide sequence ID" value="XM_056665601.1"/>
</dbReference>
<feature type="compositionally biased region" description="Basic and acidic residues" evidence="1">
    <location>
        <begin position="192"/>
        <end position="206"/>
    </location>
</feature>